<protein>
    <submittedName>
        <fullName evidence="1">Uncharacterized protein</fullName>
    </submittedName>
</protein>
<dbReference type="EMBL" id="PSQE01000004">
    <property type="protein sequence ID" value="RHN61998.1"/>
    <property type="molecule type" value="Genomic_DNA"/>
</dbReference>
<dbReference type="Proteomes" id="UP000265566">
    <property type="component" value="Chromosome 4"/>
</dbReference>
<dbReference type="AlphaFoldDB" id="A0A396IB68"/>
<name>A0A396IB68_MEDTR</name>
<sequence>MFNRSSLFCSIVLVFPSSRLAHLFLFLLLEEEDEELVLKKY</sequence>
<gene>
    <name evidence="1" type="ORF">MtrunA17_Chr4g0042661</name>
</gene>
<accession>A0A396IB68</accession>
<comment type="caution">
    <text evidence="1">The sequence shown here is derived from an EMBL/GenBank/DDBJ whole genome shotgun (WGS) entry which is preliminary data.</text>
</comment>
<organism evidence="1">
    <name type="scientific">Medicago truncatula</name>
    <name type="common">Barrel medic</name>
    <name type="synonym">Medicago tribuloides</name>
    <dbReference type="NCBI Taxonomy" id="3880"/>
    <lineage>
        <taxon>Eukaryota</taxon>
        <taxon>Viridiplantae</taxon>
        <taxon>Streptophyta</taxon>
        <taxon>Embryophyta</taxon>
        <taxon>Tracheophyta</taxon>
        <taxon>Spermatophyta</taxon>
        <taxon>Magnoliopsida</taxon>
        <taxon>eudicotyledons</taxon>
        <taxon>Gunneridae</taxon>
        <taxon>Pentapetalae</taxon>
        <taxon>rosids</taxon>
        <taxon>fabids</taxon>
        <taxon>Fabales</taxon>
        <taxon>Fabaceae</taxon>
        <taxon>Papilionoideae</taxon>
        <taxon>50 kb inversion clade</taxon>
        <taxon>NPAAA clade</taxon>
        <taxon>Hologalegina</taxon>
        <taxon>IRL clade</taxon>
        <taxon>Trifolieae</taxon>
        <taxon>Medicago</taxon>
    </lineage>
</organism>
<evidence type="ECO:0000313" key="1">
    <source>
        <dbReference type="EMBL" id="RHN61998.1"/>
    </source>
</evidence>
<dbReference type="Gramene" id="rna24518">
    <property type="protein sequence ID" value="RHN61998.1"/>
    <property type="gene ID" value="gene24518"/>
</dbReference>
<reference evidence="1" key="1">
    <citation type="journal article" date="2018" name="Nat. Plants">
        <title>Whole-genome landscape of Medicago truncatula symbiotic genes.</title>
        <authorList>
            <person name="Pecrix Y."/>
            <person name="Gamas P."/>
            <person name="Carrere S."/>
        </authorList>
    </citation>
    <scope>NUCLEOTIDE SEQUENCE</scope>
    <source>
        <tissue evidence="1">Leaves</tissue>
    </source>
</reference>
<proteinExistence type="predicted"/>